<feature type="active site" description="Nucleophile" evidence="4">
    <location>
        <position position="86"/>
    </location>
</feature>
<evidence type="ECO:0000256" key="3">
    <source>
        <dbReference type="ARBA" id="ARBA00022898"/>
    </source>
</evidence>
<dbReference type="InterPro" id="IPR027278">
    <property type="entry name" value="ACCD_DCysDesulf"/>
</dbReference>
<gene>
    <name evidence="7" type="ORF">Q9312_08230</name>
</gene>
<dbReference type="Pfam" id="PF00291">
    <property type="entry name" value="PALP"/>
    <property type="match status" value="1"/>
</dbReference>
<dbReference type="RefSeq" id="WP_309204111.1">
    <property type="nucleotide sequence ID" value="NZ_CP133548.1"/>
</dbReference>
<dbReference type="EMBL" id="CP133548">
    <property type="protein sequence ID" value="WMS88891.1"/>
    <property type="molecule type" value="Genomic_DNA"/>
</dbReference>
<evidence type="ECO:0000313" key="8">
    <source>
        <dbReference type="Proteomes" id="UP001239782"/>
    </source>
</evidence>
<feature type="domain" description="Tryptophan synthase beta chain-like PALP" evidence="6">
    <location>
        <begin position="37"/>
        <end position="307"/>
    </location>
</feature>
<keyword evidence="3 5" id="KW-0663">Pyridoxal phosphate</keyword>
<comment type="similarity">
    <text evidence="2">Belongs to the ACC deaminase/D-cysteine desulfhydrase family.</text>
</comment>
<accession>A0AA51RWE4</accession>
<name>A0AA51RWE4_9GAMM</name>
<evidence type="ECO:0000256" key="1">
    <source>
        <dbReference type="ARBA" id="ARBA00001933"/>
    </source>
</evidence>
<evidence type="ECO:0000259" key="6">
    <source>
        <dbReference type="Pfam" id="PF00291"/>
    </source>
</evidence>
<dbReference type="PANTHER" id="PTHR43780:SF2">
    <property type="entry name" value="1-AMINOCYCLOPROPANE-1-CARBOXYLATE DEAMINASE-RELATED"/>
    <property type="match status" value="1"/>
</dbReference>
<dbReference type="SUPFAM" id="SSF53686">
    <property type="entry name" value="Tryptophan synthase beta subunit-like PLP-dependent enzymes"/>
    <property type="match status" value="1"/>
</dbReference>
<dbReference type="Gene3D" id="3.40.50.1100">
    <property type="match status" value="2"/>
</dbReference>
<dbReference type="KEGG" id="plei:Q9312_08230"/>
<dbReference type="AlphaFoldDB" id="A0AA51RWE4"/>
<organism evidence="7 8">
    <name type="scientific">Pleionea litopenaei</name>
    <dbReference type="NCBI Taxonomy" id="3070815"/>
    <lineage>
        <taxon>Bacteria</taxon>
        <taxon>Pseudomonadati</taxon>
        <taxon>Pseudomonadota</taxon>
        <taxon>Gammaproteobacteria</taxon>
        <taxon>Oceanospirillales</taxon>
        <taxon>Pleioneaceae</taxon>
        <taxon>Pleionea</taxon>
    </lineage>
</organism>
<dbReference type="Proteomes" id="UP001239782">
    <property type="component" value="Chromosome"/>
</dbReference>
<dbReference type="InterPro" id="IPR001926">
    <property type="entry name" value="TrpB-like_PALP"/>
</dbReference>
<protein>
    <submittedName>
        <fullName evidence="7">Pyridoxal-phosphate dependent enzyme</fullName>
    </submittedName>
</protein>
<proteinExistence type="inferred from homology"/>
<dbReference type="GO" id="GO:0019148">
    <property type="term" value="F:D-cysteine desulfhydrase activity"/>
    <property type="evidence" value="ECO:0007669"/>
    <property type="project" value="TreeGrafter"/>
</dbReference>
<evidence type="ECO:0000313" key="7">
    <source>
        <dbReference type="EMBL" id="WMS88891.1"/>
    </source>
</evidence>
<evidence type="ECO:0000256" key="2">
    <source>
        <dbReference type="ARBA" id="ARBA00008639"/>
    </source>
</evidence>
<dbReference type="PANTHER" id="PTHR43780">
    <property type="entry name" value="1-AMINOCYCLOPROPANE-1-CARBOXYLATE DEAMINASE-RELATED"/>
    <property type="match status" value="1"/>
</dbReference>
<dbReference type="PIRSF" id="PIRSF006278">
    <property type="entry name" value="ACCD_DCysDesulf"/>
    <property type="match status" value="1"/>
</dbReference>
<evidence type="ECO:0000256" key="4">
    <source>
        <dbReference type="PIRSR" id="PIRSR006278-1"/>
    </source>
</evidence>
<feature type="modified residue" description="N6-(pyridoxal phosphate)lysine" evidence="5">
    <location>
        <position position="59"/>
    </location>
</feature>
<keyword evidence="8" id="KW-1185">Reference proteome</keyword>
<dbReference type="InterPro" id="IPR036052">
    <property type="entry name" value="TrpB-like_PALP_sf"/>
</dbReference>
<reference evidence="7 8" key="1">
    <citation type="submission" date="2023-08" db="EMBL/GenBank/DDBJ databases">
        <title>Pleionea litopenaei sp. nov., isolated from stomach of juvenile Litopenaeus vannamei.</title>
        <authorList>
            <person name="Rho A.M."/>
            <person name="Hwang C.Y."/>
        </authorList>
    </citation>
    <scope>NUCLEOTIDE SEQUENCE [LARGE SCALE GENOMIC DNA]</scope>
    <source>
        <strain evidence="7 8">HL-JVS1</strain>
    </source>
</reference>
<evidence type="ECO:0000256" key="5">
    <source>
        <dbReference type="PIRSR" id="PIRSR006278-2"/>
    </source>
</evidence>
<sequence>MPIKLNLPSGLLPVVPTETHRSDRDVSEEQRWSQRFRSLDVQLLIKRDDCIHPVISGNKARKLIHFMDRAEQVPPQGVVTMGGNRSNFLHALGYFCFEQGIPLKVYIRGHRPKVLHRTLSDLTQWQVDLEFIDKEHFSNLRERAPVLDGKYRDWIWLPEGGSNLDAVLGIEAAIFELDWEPNYIFVPVGTGATALGLALGCASRGWSTKVIGIVALKGAHQLDEQLQHWAQRLNRHLPVNLHLDHRFCGRGFGKIDQKLIDDQRQFETLLGCPLEPVYSVKALRGLHFWLCEELIAKGSRIIYWHTGGLQGNSTQLLD</sequence>
<comment type="cofactor">
    <cofactor evidence="1">
        <name>pyridoxal 5'-phosphate</name>
        <dbReference type="ChEBI" id="CHEBI:597326"/>
    </cofactor>
</comment>